<gene>
    <name evidence="3" type="ordered locus">Awo_c11110</name>
</gene>
<reference evidence="3 4" key="2">
    <citation type="journal article" date="2012" name="PLoS ONE">
        <title>An ancient pathway combining carbon dioxide fixation with the generation and utilization of a sodium ion gradient for ATP synthesis.</title>
        <authorList>
            <person name="Poehlein A."/>
            <person name="Schmidt S."/>
            <person name="Kaster A.K."/>
            <person name="Goenrich M."/>
            <person name="Vollmers J."/>
            <person name="Thurmer A."/>
            <person name="Bertsch J."/>
            <person name="Schuchmann K."/>
            <person name="Voigt B."/>
            <person name="Hecker M."/>
            <person name="Daniel R."/>
            <person name="Thauer R.K."/>
            <person name="Gottschalk G."/>
            <person name="Muller V."/>
        </authorList>
    </citation>
    <scope>NUCLEOTIDE SEQUENCE [LARGE SCALE GENOMIC DNA]</scope>
    <source>
        <strain evidence="4">ATCC 29683 / DSM 1030 / JCM 2381 / KCTC 1655 / WB1</strain>
    </source>
</reference>
<dbReference type="Proteomes" id="UP000007177">
    <property type="component" value="Chromosome"/>
</dbReference>
<dbReference type="Pfam" id="PF01381">
    <property type="entry name" value="HTH_3"/>
    <property type="match status" value="1"/>
</dbReference>
<dbReference type="SUPFAM" id="SSF47413">
    <property type="entry name" value="lambda repressor-like DNA-binding domains"/>
    <property type="match status" value="1"/>
</dbReference>
<dbReference type="HOGENOM" id="CLU_066192_4_5_9"/>
<protein>
    <submittedName>
        <fullName evidence="3">Transcriptional regulator XRE family</fullName>
    </submittedName>
</protein>
<dbReference type="EMBL" id="CP002987">
    <property type="protein sequence ID" value="AFA47895.1"/>
    <property type="molecule type" value="Genomic_DNA"/>
</dbReference>
<keyword evidence="4" id="KW-1185">Reference proteome</keyword>
<dbReference type="PROSITE" id="PS50943">
    <property type="entry name" value="HTH_CROC1"/>
    <property type="match status" value="1"/>
</dbReference>
<dbReference type="CDD" id="cd00093">
    <property type="entry name" value="HTH_XRE"/>
    <property type="match status" value="1"/>
</dbReference>
<dbReference type="InterPro" id="IPR001387">
    <property type="entry name" value="Cro/C1-type_HTH"/>
</dbReference>
<name>H6LD56_ACEWD</name>
<accession>H6LD56</accession>
<dbReference type="SMART" id="SM00530">
    <property type="entry name" value="HTH_XRE"/>
    <property type="match status" value="1"/>
</dbReference>
<organism evidence="3 4">
    <name type="scientific">Acetobacterium woodii (strain ATCC 29683 / DSM 1030 / JCM 2381 / KCTC 1655 / WB1)</name>
    <dbReference type="NCBI Taxonomy" id="931626"/>
    <lineage>
        <taxon>Bacteria</taxon>
        <taxon>Bacillati</taxon>
        <taxon>Bacillota</taxon>
        <taxon>Clostridia</taxon>
        <taxon>Eubacteriales</taxon>
        <taxon>Eubacteriaceae</taxon>
        <taxon>Acetobacterium</taxon>
    </lineage>
</organism>
<evidence type="ECO:0000313" key="3">
    <source>
        <dbReference type="EMBL" id="AFA47895.1"/>
    </source>
</evidence>
<dbReference type="PANTHER" id="PTHR46558:SF11">
    <property type="entry name" value="HTH-TYPE TRANSCRIPTIONAL REGULATOR XRE"/>
    <property type="match status" value="1"/>
</dbReference>
<dbReference type="GO" id="GO:0003677">
    <property type="term" value="F:DNA binding"/>
    <property type="evidence" value="ECO:0007669"/>
    <property type="project" value="UniProtKB-KW"/>
</dbReference>
<dbReference type="PANTHER" id="PTHR46558">
    <property type="entry name" value="TRACRIPTIONAL REGULATORY PROTEIN-RELATED-RELATED"/>
    <property type="match status" value="1"/>
</dbReference>
<proteinExistence type="predicted"/>
<dbReference type="Gene3D" id="1.10.260.40">
    <property type="entry name" value="lambda repressor-like DNA-binding domains"/>
    <property type="match status" value="1"/>
</dbReference>
<dbReference type="AlphaFoldDB" id="H6LD56"/>
<dbReference type="InterPro" id="IPR010982">
    <property type="entry name" value="Lambda_DNA-bd_dom_sf"/>
</dbReference>
<dbReference type="KEGG" id="awo:Awo_c11110"/>
<evidence type="ECO:0000256" key="1">
    <source>
        <dbReference type="ARBA" id="ARBA00023125"/>
    </source>
</evidence>
<sequence length="133" mass="15648">MLSERLRKLRENSNLTQKDAAGIFDISRERYNQYETGKRRPDYDTLIIFADYFNVSTDYLLGRTDYSETPNYQEILIPTLTENEQELLVLFRNVKNEKEQYKLIGRFEEIISQMTGDFKSNNAQSTLSKKNVG</sequence>
<evidence type="ECO:0000259" key="2">
    <source>
        <dbReference type="PROSITE" id="PS50943"/>
    </source>
</evidence>
<dbReference type="OrthoDB" id="9812239at2"/>
<feature type="domain" description="HTH cro/C1-type" evidence="2">
    <location>
        <begin position="6"/>
        <end position="60"/>
    </location>
</feature>
<dbReference type="eggNOG" id="COG1396">
    <property type="taxonomic scope" value="Bacteria"/>
</dbReference>
<evidence type="ECO:0000313" key="4">
    <source>
        <dbReference type="Proteomes" id="UP000007177"/>
    </source>
</evidence>
<keyword evidence="1" id="KW-0238">DNA-binding</keyword>
<reference evidence="4" key="1">
    <citation type="submission" date="2011-07" db="EMBL/GenBank/DDBJ databases">
        <title>Complete genome sequence of Acetobacterium woodii.</title>
        <authorList>
            <person name="Poehlein A."/>
            <person name="Schmidt S."/>
            <person name="Kaster A.-K."/>
            <person name="Goenrich M."/>
            <person name="Vollmers J."/>
            <person name="Thuermer A."/>
            <person name="Gottschalk G."/>
            <person name="Thauer R.K."/>
            <person name="Daniel R."/>
            <person name="Mueller V."/>
        </authorList>
    </citation>
    <scope>NUCLEOTIDE SEQUENCE [LARGE SCALE GENOMIC DNA]</scope>
    <source>
        <strain evidence="4">ATCC 29683 / DSM 1030 / JCM 2381 / KCTC 1655 / WB1</strain>
    </source>
</reference>